<protein>
    <recommendedName>
        <fullName evidence="2">MYM-type domain-containing protein</fullName>
    </recommendedName>
</protein>
<proteinExistence type="predicted"/>
<reference evidence="1" key="1">
    <citation type="journal article" date="2020" name="Nature">
        <title>Giant virus diversity and host interactions through global metagenomics.</title>
        <authorList>
            <person name="Schulz F."/>
            <person name="Roux S."/>
            <person name="Paez-Espino D."/>
            <person name="Jungbluth S."/>
            <person name="Walsh D.A."/>
            <person name="Denef V.J."/>
            <person name="McMahon K.D."/>
            <person name="Konstantinidis K.T."/>
            <person name="Eloe-Fadrosh E.A."/>
            <person name="Kyrpides N.C."/>
            <person name="Woyke T."/>
        </authorList>
    </citation>
    <scope>NUCLEOTIDE SEQUENCE</scope>
    <source>
        <strain evidence="1">GVMAG-M-3300010160-26</strain>
    </source>
</reference>
<evidence type="ECO:0000313" key="1">
    <source>
        <dbReference type="EMBL" id="QHS89625.1"/>
    </source>
</evidence>
<sequence length="169" mass="19460">MSNYNLVVLFAKGVFLRDLEYDSNNLLENINPPSIEYNRIPNKFINLESWLMKVNTKCFNCSYTYDSPPIFIPDYFMANGEIAIHKKLFCCFPCAKSHIISIYSGHELQTMLHKLNHVYTIFTGTTPVCIPCAIPLVDNKEFGGSDSVYTIEEFIRINRNLVSPKLYLI</sequence>
<dbReference type="EMBL" id="MN739115">
    <property type="protein sequence ID" value="QHS89625.1"/>
    <property type="molecule type" value="Genomic_DNA"/>
</dbReference>
<dbReference type="AlphaFoldDB" id="A0A6C0BBI6"/>
<organism evidence="1">
    <name type="scientific">viral metagenome</name>
    <dbReference type="NCBI Taxonomy" id="1070528"/>
    <lineage>
        <taxon>unclassified sequences</taxon>
        <taxon>metagenomes</taxon>
        <taxon>organismal metagenomes</taxon>
    </lineage>
</organism>
<accession>A0A6C0BBI6</accession>
<name>A0A6C0BBI6_9ZZZZ</name>
<evidence type="ECO:0008006" key="2">
    <source>
        <dbReference type="Google" id="ProtNLM"/>
    </source>
</evidence>